<protein>
    <recommendedName>
        <fullName evidence="12">Type I secretion protein TolC</fullName>
    </recommendedName>
</protein>
<keyword evidence="11" id="KW-1185">Reference proteome</keyword>
<dbReference type="AlphaFoldDB" id="A0A3N5DQG5"/>
<dbReference type="OrthoDB" id="9789368at2"/>
<evidence type="ECO:0000256" key="5">
    <source>
        <dbReference type="ARBA" id="ARBA00022692"/>
    </source>
</evidence>
<dbReference type="GO" id="GO:0015562">
    <property type="term" value="F:efflux transmembrane transporter activity"/>
    <property type="evidence" value="ECO:0007669"/>
    <property type="project" value="InterPro"/>
</dbReference>
<feature type="region of interest" description="Disordered" evidence="8">
    <location>
        <begin position="461"/>
        <end position="486"/>
    </location>
</feature>
<evidence type="ECO:0000256" key="3">
    <source>
        <dbReference type="ARBA" id="ARBA00022448"/>
    </source>
</evidence>
<dbReference type="EMBL" id="RPFZ01000001">
    <property type="protein sequence ID" value="RPF71411.1"/>
    <property type="molecule type" value="Genomic_DNA"/>
</dbReference>
<dbReference type="InterPro" id="IPR010130">
    <property type="entry name" value="T1SS_OMP_TolC"/>
</dbReference>
<sequence>MRTRSTIAALIAAGGLLSVPAQADTLKEALRQAYLDNPTLEAARAQQRATDETVVIQRAAGLPSLNADSGYTEFLQQPGNSFISPDRAATANLSLGVPLYQGGAVRNGVRAAQNRVEAGRADLRGTESGLFTQVVAAYMDVIANEALVALSANNVDVLGVNLEATSDRFEVGYLTRTDVAQSESRLALARGDLRSAQANLLSARETYIQLVGEAPTDLQPPPPLPNLPDSPDQAVDVALENNPDLIAARERAQAADFDIAVAGANRLPRVEIVGGPGYTNYLGSLGTVPGSGTVADQDSTSLQAGVRLTVPLFQGGRPAAQQRQAQAQAQAALEQVIAAERDVIAQVRAAYSSWRAANAIIASSQSAVDAAALSLEGVRAENTVGNRTVLDILNAQQELLRAQVELVTARRNAYVAGFSLLAAMGKAEARDLGLADEGVLYDPIDNYRRVRGIYWDWQRDPDPVTQSSRTVDIPAPDGDISGDAPLEEFDTQILDYSDTAPGVTPSGLQED</sequence>
<name>A0A3N5DQG5_9SPHN</name>
<organism evidence="10 11">
    <name type="scientific">Aurantiacibacter spongiae</name>
    <dbReference type="NCBI Taxonomy" id="2488860"/>
    <lineage>
        <taxon>Bacteria</taxon>
        <taxon>Pseudomonadati</taxon>
        <taxon>Pseudomonadota</taxon>
        <taxon>Alphaproteobacteria</taxon>
        <taxon>Sphingomonadales</taxon>
        <taxon>Erythrobacteraceae</taxon>
        <taxon>Aurantiacibacter</taxon>
    </lineage>
</organism>
<keyword evidence="3" id="KW-0813">Transport</keyword>
<keyword evidence="9" id="KW-0732">Signal</keyword>
<proteinExistence type="inferred from homology"/>
<keyword evidence="7" id="KW-0998">Cell outer membrane</keyword>
<comment type="subcellular location">
    <subcellularLocation>
        <location evidence="1">Cell outer membrane</location>
    </subcellularLocation>
</comment>
<feature type="chain" id="PRO_5018220987" description="Type I secretion protein TolC" evidence="9">
    <location>
        <begin position="24"/>
        <end position="511"/>
    </location>
</feature>
<keyword evidence="5" id="KW-0812">Transmembrane</keyword>
<comment type="similarity">
    <text evidence="2">Belongs to the outer membrane factor (OMF) (TC 1.B.17) family.</text>
</comment>
<evidence type="ECO:0008006" key="12">
    <source>
        <dbReference type="Google" id="ProtNLM"/>
    </source>
</evidence>
<dbReference type="SUPFAM" id="SSF56954">
    <property type="entry name" value="Outer membrane efflux proteins (OEP)"/>
    <property type="match status" value="1"/>
</dbReference>
<evidence type="ECO:0000256" key="1">
    <source>
        <dbReference type="ARBA" id="ARBA00004442"/>
    </source>
</evidence>
<feature type="signal peptide" evidence="9">
    <location>
        <begin position="1"/>
        <end position="23"/>
    </location>
</feature>
<evidence type="ECO:0000256" key="8">
    <source>
        <dbReference type="SAM" id="MobiDB-lite"/>
    </source>
</evidence>
<reference evidence="10 11" key="1">
    <citation type="submission" date="2018-11" db="EMBL/GenBank/DDBJ databases">
        <title>Erythrobacter spongiae sp. nov., isolated from a marine sponge.</title>
        <authorList>
            <person name="Zhuang L."/>
            <person name="Luo L."/>
        </authorList>
    </citation>
    <scope>NUCLEOTIDE SEQUENCE [LARGE SCALE GENOMIC DNA]</scope>
    <source>
        <strain evidence="10 11">HN-E23</strain>
    </source>
</reference>
<evidence type="ECO:0000313" key="10">
    <source>
        <dbReference type="EMBL" id="RPF71411.1"/>
    </source>
</evidence>
<dbReference type="Pfam" id="PF02321">
    <property type="entry name" value="OEP"/>
    <property type="match status" value="2"/>
</dbReference>
<dbReference type="InterPro" id="IPR051906">
    <property type="entry name" value="TolC-like"/>
</dbReference>
<evidence type="ECO:0000256" key="6">
    <source>
        <dbReference type="ARBA" id="ARBA00023136"/>
    </source>
</evidence>
<dbReference type="Proteomes" id="UP000275232">
    <property type="component" value="Unassembled WGS sequence"/>
</dbReference>
<dbReference type="RefSeq" id="WP_123879836.1">
    <property type="nucleotide sequence ID" value="NZ_RPFZ01000001.1"/>
</dbReference>
<dbReference type="PANTHER" id="PTHR30026:SF20">
    <property type="entry name" value="OUTER MEMBRANE PROTEIN TOLC"/>
    <property type="match status" value="1"/>
</dbReference>
<dbReference type="GO" id="GO:1990281">
    <property type="term" value="C:efflux pump complex"/>
    <property type="evidence" value="ECO:0007669"/>
    <property type="project" value="TreeGrafter"/>
</dbReference>
<evidence type="ECO:0000256" key="9">
    <source>
        <dbReference type="SAM" id="SignalP"/>
    </source>
</evidence>
<evidence type="ECO:0000256" key="4">
    <source>
        <dbReference type="ARBA" id="ARBA00022452"/>
    </source>
</evidence>
<comment type="caution">
    <text evidence="10">The sequence shown here is derived from an EMBL/GenBank/DDBJ whole genome shotgun (WGS) entry which is preliminary data.</text>
</comment>
<evidence type="ECO:0000256" key="7">
    <source>
        <dbReference type="ARBA" id="ARBA00023237"/>
    </source>
</evidence>
<accession>A0A3N5DQG5</accession>
<dbReference type="GO" id="GO:0015288">
    <property type="term" value="F:porin activity"/>
    <property type="evidence" value="ECO:0007669"/>
    <property type="project" value="TreeGrafter"/>
</dbReference>
<dbReference type="PANTHER" id="PTHR30026">
    <property type="entry name" value="OUTER MEMBRANE PROTEIN TOLC"/>
    <property type="match status" value="1"/>
</dbReference>
<dbReference type="InterPro" id="IPR003423">
    <property type="entry name" value="OMP_efflux"/>
</dbReference>
<keyword evidence="6" id="KW-0472">Membrane</keyword>
<evidence type="ECO:0000256" key="2">
    <source>
        <dbReference type="ARBA" id="ARBA00007613"/>
    </source>
</evidence>
<keyword evidence="4" id="KW-1134">Transmembrane beta strand</keyword>
<dbReference type="Gene3D" id="1.20.1600.10">
    <property type="entry name" value="Outer membrane efflux proteins (OEP)"/>
    <property type="match status" value="1"/>
</dbReference>
<evidence type="ECO:0000313" key="11">
    <source>
        <dbReference type="Proteomes" id="UP000275232"/>
    </source>
</evidence>
<dbReference type="NCBIfam" id="TIGR01844">
    <property type="entry name" value="type_I_sec_TolC"/>
    <property type="match status" value="1"/>
</dbReference>
<gene>
    <name evidence="10" type="ORF">EG799_07130</name>
</gene>
<dbReference type="GO" id="GO:0009279">
    <property type="term" value="C:cell outer membrane"/>
    <property type="evidence" value="ECO:0007669"/>
    <property type="project" value="UniProtKB-SubCell"/>
</dbReference>